<protein>
    <submittedName>
        <fullName evidence="2">Uncharacterized protein</fullName>
    </submittedName>
</protein>
<evidence type="ECO:0000313" key="3">
    <source>
        <dbReference type="Proteomes" id="UP000694001"/>
    </source>
</evidence>
<dbReference type="KEGG" id="elio:KO353_11420"/>
<keyword evidence="1" id="KW-0472">Membrane</keyword>
<reference evidence="2" key="1">
    <citation type="submission" date="2021-06" db="EMBL/GenBank/DDBJ databases">
        <title>Elioraea tepida, sp. nov., a moderately thermophilic aerobic anoxygenic phototrophic bacterium isolated from an alkaline siliceous hot spring mat community in Yellowstone National Park, WY, USA.</title>
        <authorList>
            <person name="Saini M.K."/>
            <person name="Yoshida S."/>
            <person name="Sebastian A."/>
            <person name="Hirose S."/>
            <person name="Hara E."/>
            <person name="Tamaki H."/>
            <person name="Soulier N.T."/>
            <person name="Albert I."/>
            <person name="Hanada S."/>
            <person name="Bryant D.A."/>
            <person name="Tank M."/>
        </authorList>
    </citation>
    <scope>NUCLEOTIDE SEQUENCE</scope>
    <source>
        <strain evidence="2">MS-P2</strain>
    </source>
</reference>
<proteinExistence type="predicted"/>
<dbReference type="Proteomes" id="UP000694001">
    <property type="component" value="Chromosome"/>
</dbReference>
<feature type="transmembrane region" description="Helical" evidence="1">
    <location>
        <begin position="33"/>
        <end position="54"/>
    </location>
</feature>
<gene>
    <name evidence="2" type="ORF">KO353_11420</name>
</gene>
<name>A0A975U2I1_9PROT</name>
<dbReference type="AlphaFoldDB" id="A0A975U2I1"/>
<keyword evidence="1" id="KW-1133">Transmembrane helix</keyword>
<feature type="transmembrane region" description="Helical" evidence="1">
    <location>
        <begin position="6"/>
        <end position="21"/>
    </location>
</feature>
<evidence type="ECO:0000313" key="2">
    <source>
        <dbReference type="EMBL" id="QXM23901.1"/>
    </source>
</evidence>
<sequence>MEAWQVFGLVASAAMLAILWPRLRRMLAEGDPLLRWAALWAAALLAVVLAHEWLLAPLGLGLR</sequence>
<keyword evidence="1" id="KW-0812">Transmembrane</keyword>
<dbReference type="RefSeq" id="WP_218284834.1">
    <property type="nucleotide sequence ID" value="NZ_CP076448.1"/>
</dbReference>
<keyword evidence="3" id="KW-1185">Reference proteome</keyword>
<dbReference type="EMBL" id="CP076448">
    <property type="protein sequence ID" value="QXM23901.1"/>
    <property type="molecule type" value="Genomic_DNA"/>
</dbReference>
<accession>A0A975U2I1</accession>
<evidence type="ECO:0000256" key="1">
    <source>
        <dbReference type="SAM" id="Phobius"/>
    </source>
</evidence>
<organism evidence="2 3">
    <name type="scientific">Elioraea tepida</name>
    <dbReference type="NCBI Taxonomy" id="2843330"/>
    <lineage>
        <taxon>Bacteria</taxon>
        <taxon>Pseudomonadati</taxon>
        <taxon>Pseudomonadota</taxon>
        <taxon>Alphaproteobacteria</taxon>
        <taxon>Acetobacterales</taxon>
        <taxon>Elioraeaceae</taxon>
        <taxon>Elioraea</taxon>
    </lineage>
</organism>